<dbReference type="EMBL" id="CP159373">
    <property type="protein sequence ID" value="XCN72555.1"/>
    <property type="molecule type" value="Genomic_DNA"/>
</dbReference>
<dbReference type="GO" id="GO:0110001">
    <property type="term" value="C:toxin-antitoxin complex"/>
    <property type="evidence" value="ECO:0007669"/>
    <property type="project" value="InterPro"/>
</dbReference>
<accession>A0AAU8LUJ9</accession>
<evidence type="ECO:0000313" key="5">
    <source>
        <dbReference type="EMBL" id="XCN72555.1"/>
    </source>
</evidence>
<keyword evidence="3" id="KW-0378">Hydrolase</keyword>
<evidence type="ECO:0000256" key="4">
    <source>
        <dbReference type="ARBA" id="ARBA00024207"/>
    </source>
</evidence>
<evidence type="ECO:0000256" key="2">
    <source>
        <dbReference type="ARBA" id="ARBA00022722"/>
    </source>
</evidence>
<dbReference type="GO" id="GO:0004540">
    <property type="term" value="F:RNA nuclease activity"/>
    <property type="evidence" value="ECO:0007669"/>
    <property type="project" value="InterPro"/>
</dbReference>
<dbReference type="InterPro" id="IPR052379">
    <property type="entry name" value="Type_VII_TA_RNase"/>
</dbReference>
<evidence type="ECO:0000256" key="1">
    <source>
        <dbReference type="ARBA" id="ARBA00022649"/>
    </source>
</evidence>
<dbReference type="Gene3D" id="1.20.120.580">
    <property type="entry name" value="bsu32300-like"/>
    <property type="match status" value="1"/>
</dbReference>
<dbReference type="PANTHER" id="PTHR33397:SF5">
    <property type="entry name" value="RNASE YUTE-RELATED"/>
    <property type="match status" value="1"/>
</dbReference>
<dbReference type="PANTHER" id="PTHR33397">
    <property type="entry name" value="UPF0331 PROTEIN YUTE"/>
    <property type="match status" value="1"/>
</dbReference>
<reference evidence="5" key="1">
    <citation type="journal article" date="2024" name="Syst. Appl. Microbiol.">
        <title>First single-strain enrichments of Electrothrix cable bacteria, description of E. aestuarii sp. nov. and E. rattekaaiensis sp. nov., and proposal of a cable bacteria taxonomy following the rules of the SeqCode.</title>
        <authorList>
            <person name="Plum-Jensen L.E."/>
            <person name="Schramm A."/>
            <person name="Marshall I.P.G."/>
        </authorList>
    </citation>
    <scope>NUCLEOTIDE SEQUENCE</scope>
    <source>
        <strain evidence="5">Rat1</strain>
    </source>
</reference>
<dbReference type="KEGG" id="eaj:Q3M24_20035"/>
<dbReference type="GO" id="GO:0016787">
    <property type="term" value="F:hydrolase activity"/>
    <property type="evidence" value="ECO:0007669"/>
    <property type="project" value="UniProtKB-KW"/>
</dbReference>
<dbReference type="Pfam" id="PF01934">
    <property type="entry name" value="HepT-like"/>
    <property type="match status" value="1"/>
</dbReference>
<protein>
    <submittedName>
        <fullName evidence="5">DUF86 domain-containing protein</fullName>
    </submittedName>
</protein>
<comment type="similarity">
    <text evidence="4">Belongs to the HepT RNase toxin family.</text>
</comment>
<organism evidence="5">
    <name type="scientific">Candidatus Electrothrix aestuarii</name>
    <dbReference type="NCBI Taxonomy" id="3062594"/>
    <lineage>
        <taxon>Bacteria</taxon>
        <taxon>Pseudomonadati</taxon>
        <taxon>Thermodesulfobacteriota</taxon>
        <taxon>Desulfobulbia</taxon>
        <taxon>Desulfobulbales</taxon>
        <taxon>Desulfobulbaceae</taxon>
        <taxon>Candidatus Electrothrix</taxon>
    </lineage>
</organism>
<keyword evidence="2" id="KW-0540">Nuclease</keyword>
<dbReference type="InterPro" id="IPR037038">
    <property type="entry name" value="HepT-like_sf"/>
</dbReference>
<sequence>MLNGVITRKLEALEETLHELESLGKVTLDTLQSDWLVRRAVERDLQILVEVVIDVCHRLISGAGTAPASSAIEAVRKCVRLGVLSSEEPFRQMVQFRNFIVHHYERVDPEILVGIMSKHLQEFRLFQKEVLRYVSKN</sequence>
<proteinExistence type="inferred from homology"/>
<dbReference type="NCBIfam" id="NF047751">
    <property type="entry name" value="HepT_toxin"/>
    <property type="match status" value="1"/>
</dbReference>
<dbReference type="SUPFAM" id="SSF81593">
    <property type="entry name" value="Nucleotidyltransferase substrate binding subunit/domain"/>
    <property type="match status" value="1"/>
</dbReference>
<gene>
    <name evidence="5" type="ORF">Q3M24_20035</name>
</gene>
<dbReference type="AlphaFoldDB" id="A0AAU8LUJ9"/>
<reference evidence="5" key="2">
    <citation type="submission" date="2024-06" db="EMBL/GenBank/DDBJ databases">
        <authorList>
            <person name="Plum-Jensen L.E."/>
            <person name="Schramm A."/>
            <person name="Marshall I.P.G."/>
        </authorList>
    </citation>
    <scope>NUCLEOTIDE SEQUENCE</scope>
    <source>
        <strain evidence="5">Rat1</strain>
    </source>
</reference>
<evidence type="ECO:0000256" key="3">
    <source>
        <dbReference type="ARBA" id="ARBA00022801"/>
    </source>
</evidence>
<name>A0AAU8LUJ9_9BACT</name>
<dbReference type="InterPro" id="IPR008201">
    <property type="entry name" value="HepT-like"/>
</dbReference>
<keyword evidence="1" id="KW-1277">Toxin-antitoxin system</keyword>